<dbReference type="AlphaFoldDB" id="A0A6A5Z5R5"/>
<name>A0A6A5Z5R5_9PLEO</name>
<feature type="region of interest" description="Disordered" evidence="1">
    <location>
        <begin position="292"/>
        <end position="312"/>
    </location>
</feature>
<evidence type="ECO:0000256" key="1">
    <source>
        <dbReference type="SAM" id="MobiDB-lite"/>
    </source>
</evidence>
<evidence type="ECO:0000259" key="2">
    <source>
        <dbReference type="PROSITE" id="PS50097"/>
    </source>
</evidence>
<evidence type="ECO:0000313" key="3">
    <source>
        <dbReference type="EMBL" id="KAF2114177.1"/>
    </source>
</evidence>
<dbReference type="PROSITE" id="PS50097">
    <property type="entry name" value="BTB"/>
    <property type="match status" value="1"/>
</dbReference>
<dbReference type="Proteomes" id="UP000799770">
    <property type="component" value="Unassembled WGS sequence"/>
</dbReference>
<evidence type="ECO:0000313" key="4">
    <source>
        <dbReference type="Proteomes" id="UP000799770"/>
    </source>
</evidence>
<feature type="domain" description="BTB" evidence="2">
    <location>
        <begin position="35"/>
        <end position="107"/>
    </location>
</feature>
<dbReference type="SUPFAM" id="SSF54695">
    <property type="entry name" value="POZ domain"/>
    <property type="match status" value="1"/>
</dbReference>
<dbReference type="CDD" id="cd18186">
    <property type="entry name" value="BTB_POZ_ZBTB_KLHL-like"/>
    <property type="match status" value="1"/>
</dbReference>
<dbReference type="Pfam" id="PF00651">
    <property type="entry name" value="BTB"/>
    <property type="match status" value="1"/>
</dbReference>
<protein>
    <recommendedName>
        <fullName evidence="2">BTB domain-containing protein</fullName>
    </recommendedName>
</protein>
<sequence length="312" mass="35788">MASEDAVDVTQQHGNEVAAPSKNWWLETFRTGALADLTFRFGDTTVRAHKKRLSEKSQYWKEALNADGASNEIDIGAPNDREKSFNAAKAFESAVQYCYTGDYSTPDYSVDSAKQLELTYFHGFVHRFANKFQIDGLAEYAADKYAAAVAVFSAKHDDDTVFVWIRDVFAFELTDKVTRLMMLEVAAQEFETRMGKLEAKNEHKEMVKRMKEVPAAAANFYTQMQTSKTVDETETPQEVEEEDDIYQWECFACKTTFSYTSDPERENLKLQICPCCPNANEFNMSKVPARNNVRTRSRKRKKVFEEDEEEDD</sequence>
<dbReference type="Gene3D" id="3.30.710.10">
    <property type="entry name" value="Potassium Channel Kv1.1, Chain A"/>
    <property type="match status" value="1"/>
</dbReference>
<accession>A0A6A5Z5R5</accession>
<gene>
    <name evidence="3" type="ORF">BDV96DRAFT_688404</name>
</gene>
<keyword evidence="4" id="KW-1185">Reference proteome</keyword>
<proteinExistence type="predicted"/>
<dbReference type="InterPro" id="IPR011333">
    <property type="entry name" value="SKP1/BTB/POZ_sf"/>
</dbReference>
<dbReference type="InterPro" id="IPR000210">
    <property type="entry name" value="BTB/POZ_dom"/>
</dbReference>
<dbReference type="EMBL" id="ML977326">
    <property type="protein sequence ID" value="KAF2114177.1"/>
    <property type="molecule type" value="Genomic_DNA"/>
</dbReference>
<organism evidence="3 4">
    <name type="scientific">Lophiotrema nucula</name>
    <dbReference type="NCBI Taxonomy" id="690887"/>
    <lineage>
        <taxon>Eukaryota</taxon>
        <taxon>Fungi</taxon>
        <taxon>Dikarya</taxon>
        <taxon>Ascomycota</taxon>
        <taxon>Pezizomycotina</taxon>
        <taxon>Dothideomycetes</taxon>
        <taxon>Pleosporomycetidae</taxon>
        <taxon>Pleosporales</taxon>
        <taxon>Lophiotremataceae</taxon>
        <taxon>Lophiotrema</taxon>
    </lineage>
</organism>
<feature type="compositionally biased region" description="Basic residues" evidence="1">
    <location>
        <begin position="293"/>
        <end position="302"/>
    </location>
</feature>
<reference evidence="3" key="1">
    <citation type="journal article" date="2020" name="Stud. Mycol.">
        <title>101 Dothideomycetes genomes: a test case for predicting lifestyles and emergence of pathogens.</title>
        <authorList>
            <person name="Haridas S."/>
            <person name="Albert R."/>
            <person name="Binder M."/>
            <person name="Bloem J."/>
            <person name="Labutti K."/>
            <person name="Salamov A."/>
            <person name="Andreopoulos B."/>
            <person name="Baker S."/>
            <person name="Barry K."/>
            <person name="Bills G."/>
            <person name="Bluhm B."/>
            <person name="Cannon C."/>
            <person name="Castanera R."/>
            <person name="Culley D."/>
            <person name="Daum C."/>
            <person name="Ezra D."/>
            <person name="Gonzalez J."/>
            <person name="Henrissat B."/>
            <person name="Kuo A."/>
            <person name="Liang C."/>
            <person name="Lipzen A."/>
            <person name="Lutzoni F."/>
            <person name="Magnuson J."/>
            <person name="Mondo S."/>
            <person name="Nolan M."/>
            <person name="Ohm R."/>
            <person name="Pangilinan J."/>
            <person name="Park H.-J."/>
            <person name="Ramirez L."/>
            <person name="Alfaro M."/>
            <person name="Sun H."/>
            <person name="Tritt A."/>
            <person name="Yoshinaga Y."/>
            <person name="Zwiers L.-H."/>
            <person name="Turgeon B."/>
            <person name="Goodwin S."/>
            <person name="Spatafora J."/>
            <person name="Crous P."/>
            <person name="Grigoriev I."/>
        </authorList>
    </citation>
    <scope>NUCLEOTIDE SEQUENCE</scope>
    <source>
        <strain evidence="3">CBS 627.86</strain>
    </source>
</reference>